<keyword evidence="5 11" id="KW-0223">Dioxygenase</keyword>
<dbReference type="SUPFAM" id="SSF51197">
    <property type="entry name" value="Clavaminate synthase-like"/>
    <property type="match status" value="1"/>
</dbReference>
<feature type="binding site" evidence="9">
    <location>
        <position position="124"/>
    </location>
    <ligand>
        <name>2-oxoglutarate</name>
        <dbReference type="ChEBI" id="CHEBI:16810"/>
    </ligand>
</feature>
<feature type="binding site" evidence="9">
    <location>
        <position position="181"/>
    </location>
    <ligand>
        <name>2-oxoglutarate</name>
        <dbReference type="ChEBI" id="CHEBI:16810"/>
    </ligand>
</feature>
<keyword evidence="4" id="KW-0460">Magnesium</keyword>
<dbReference type="Gene3D" id="2.60.120.590">
    <property type="entry name" value="Alpha-ketoglutarate-dependent dioxygenase AlkB-like"/>
    <property type="match status" value="1"/>
</dbReference>
<evidence type="ECO:0000256" key="9">
    <source>
        <dbReference type="PIRSR" id="PIRSR632852-1"/>
    </source>
</evidence>
<dbReference type="InterPro" id="IPR037151">
    <property type="entry name" value="AlkB-like_sf"/>
</dbReference>
<proteinExistence type="predicted"/>
<keyword evidence="12" id="KW-1185">Reference proteome</keyword>
<evidence type="ECO:0000256" key="3">
    <source>
        <dbReference type="ARBA" id="ARBA00022763"/>
    </source>
</evidence>
<evidence type="ECO:0000256" key="1">
    <source>
        <dbReference type="ARBA" id="ARBA00001954"/>
    </source>
</evidence>
<dbReference type="GO" id="GO:0035516">
    <property type="term" value="F:broad specificity oxidative DNA demethylase activity"/>
    <property type="evidence" value="ECO:0007669"/>
    <property type="project" value="TreeGrafter"/>
</dbReference>
<dbReference type="FunFam" id="2.60.120.590:FF:000004">
    <property type="entry name" value="DNA oxidative demethylase ALKBH2"/>
    <property type="match status" value="1"/>
</dbReference>
<keyword evidence="8" id="KW-0234">DNA repair</keyword>
<feature type="binding site" evidence="9">
    <location>
        <begin position="55"/>
        <end position="57"/>
    </location>
    <ligand>
        <name>substrate</name>
    </ligand>
</feature>
<dbReference type="OrthoDB" id="190276at2"/>
<keyword evidence="6" id="KW-0560">Oxidoreductase</keyword>
<evidence type="ECO:0000256" key="4">
    <source>
        <dbReference type="ARBA" id="ARBA00022842"/>
    </source>
</evidence>
<dbReference type="EMBL" id="PIQH01000008">
    <property type="protein sequence ID" value="RUO79752.1"/>
    <property type="molecule type" value="Genomic_DNA"/>
</dbReference>
<dbReference type="RefSeq" id="WP_126842259.1">
    <property type="nucleotide sequence ID" value="NZ_PIQH01000008.1"/>
</dbReference>
<evidence type="ECO:0000259" key="10">
    <source>
        <dbReference type="PROSITE" id="PS51471"/>
    </source>
</evidence>
<evidence type="ECO:0000313" key="12">
    <source>
        <dbReference type="Proteomes" id="UP000287996"/>
    </source>
</evidence>
<dbReference type="PANTHER" id="PTHR31573:SF1">
    <property type="entry name" value="DNA OXIDATIVE DEMETHYLASE ALKBH2"/>
    <property type="match status" value="1"/>
</dbReference>
<feature type="binding site" evidence="9">
    <location>
        <position position="197"/>
    </location>
    <ligand>
        <name>2-oxoglutarate</name>
        <dbReference type="ChEBI" id="CHEBI:16810"/>
    </ligand>
</feature>
<evidence type="ECO:0000256" key="7">
    <source>
        <dbReference type="ARBA" id="ARBA00023004"/>
    </source>
</evidence>
<name>A0A432ZPI0_9GAMM</name>
<dbReference type="Pfam" id="PF13532">
    <property type="entry name" value="2OG-FeII_Oxy_2"/>
    <property type="match status" value="1"/>
</dbReference>
<keyword evidence="2" id="KW-0479">Metal-binding</keyword>
<sequence>MDVKYHSINTSQRYISMPDADVTLFPQWLQPQQADQVQARLQQTLAWQQDTIRLFGREVKIPRLQAWYGAAGIKYRYSGLDLVAKAWTPELLELKDQVEALTAARFNSVLVNWYRDGNDSMGWHSDDEPELGNKPVIASLSLGADRRFQMRHKSVPASQELTLGAGSLLVMRGETQRYWQHQVPKQRRVQQGRINLTFRYVQP</sequence>
<reference evidence="11 12" key="1">
    <citation type="journal article" date="2011" name="Front. Microbiol.">
        <title>Genomic signatures of strain selection and enhancement in Bacillus atrophaeus var. globigii, a historical biowarfare simulant.</title>
        <authorList>
            <person name="Gibbons H.S."/>
            <person name="Broomall S.M."/>
            <person name="McNew L.A."/>
            <person name="Daligault H."/>
            <person name="Chapman C."/>
            <person name="Bruce D."/>
            <person name="Karavis M."/>
            <person name="Krepps M."/>
            <person name="McGregor P.A."/>
            <person name="Hong C."/>
            <person name="Park K.H."/>
            <person name="Akmal A."/>
            <person name="Feldman A."/>
            <person name="Lin J.S."/>
            <person name="Chang W.E."/>
            <person name="Higgs B.W."/>
            <person name="Demirev P."/>
            <person name="Lindquist J."/>
            <person name="Liem A."/>
            <person name="Fochler E."/>
            <person name="Read T.D."/>
            <person name="Tapia R."/>
            <person name="Johnson S."/>
            <person name="Bishop-Lilly K.A."/>
            <person name="Detter C."/>
            <person name="Han C."/>
            <person name="Sozhamannan S."/>
            <person name="Rosenzweig C.N."/>
            <person name="Skowronski E.W."/>
        </authorList>
    </citation>
    <scope>NUCLEOTIDE SEQUENCE [LARGE SCALE GENOMIC DNA]</scope>
    <source>
        <strain evidence="11 12">CC-PW-9</strain>
    </source>
</reference>
<feature type="binding site" evidence="9">
    <location>
        <position position="193"/>
    </location>
    <ligand>
        <name>2-oxoglutarate</name>
        <dbReference type="ChEBI" id="CHEBI:16810"/>
    </ligand>
</feature>
<evidence type="ECO:0000313" key="11">
    <source>
        <dbReference type="EMBL" id="RUO79752.1"/>
    </source>
</evidence>
<dbReference type="GO" id="GO:0008198">
    <property type="term" value="F:ferrous iron binding"/>
    <property type="evidence" value="ECO:0007669"/>
    <property type="project" value="TreeGrafter"/>
</dbReference>
<dbReference type="PROSITE" id="PS51471">
    <property type="entry name" value="FE2OG_OXY"/>
    <property type="match status" value="1"/>
</dbReference>
<dbReference type="AlphaFoldDB" id="A0A432ZPI0"/>
<keyword evidence="7" id="KW-0408">Iron</keyword>
<dbReference type="InterPro" id="IPR005123">
    <property type="entry name" value="Oxoglu/Fe-dep_dioxygenase_dom"/>
</dbReference>
<dbReference type="GO" id="GO:0006307">
    <property type="term" value="P:DNA alkylation repair"/>
    <property type="evidence" value="ECO:0007669"/>
    <property type="project" value="TreeGrafter"/>
</dbReference>
<dbReference type="PANTHER" id="PTHR31573">
    <property type="entry name" value="ALPHA-KETOGLUTARATE-DEPENDENT DIOXYGENASE ALKB HOMOLOG 2"/>
    <property type="match status" value="1"/>
</dbReference>
<organism evidence="11 12">
    <name type="scientific">Idiomarina tyrosinivorans</name>
    <dbReference type="NCBI Taxonomy" id="1445662"/>
    <lineage>
        <taxon>Bacteria</taxon>
        <taxon>Pseudomonadati</taxon>
        <taxon>Pseudomonadota</taxon>
        <taxon>Gammaproteobacteria</taxon>
        <taxon>Alteromonadales</taxon>
        <taxon>Idiomarinaceae</taxon>
        <taxon>Idiomarina</taxon>
    </lineage>
</organism>
<feature type="binding site" evidence="9">
    <location>
        <position position="127"/>
    </location>
    <ligand>
        <name>substrate</name>
    </ligand>
</feature>
<feature type="binding site" evidence="9">
    <location>
        <position position="112"/>
    </location>
    <ligand>
        <name>2-oxoglutarate</name>
        <dbReference type="ChEBI" id="CHEBI:16810"/>
    </ligand>
</feature>
<dbReference type="GO" id="GO:0051747">
    <property type="term" value="F:cytosine C-5 DNA demethylase activity"/>
    <property type="evidence" value="ECO:0007669"/>
    <property type="project" value="TreeGrafter"/>
</dbReference>
<dbReference type="Proteomes" id="UP000287996">
    <property type="component" value="Unassembled WGS sequence"/>
</dbReference>
<evidence type="ECO:0000256" key="6">
    <source>
        <dbReference type="ARBA" id="ARBA00023002"/>
    </source>
</evidence>
<feature type="domain" description="Fe2OG dioxygenase" evidence="10">
    <location>
        <begin position="105"/>
        <end position="202"/>
    </location>
</feature>
<gene>
    <name evidence="11" type="ORF">CWI84_08955</name>
</gene>
<feature type="binding site" evidence="9">
    <location>
        <position position="114"/>
    </location>
    <ligand>
        <name>2-oxoglutarate</name>
        <dbReference type="ChEBI" id="CHEBI:16810"/>
    </ligand>
</feature>
<evidence type="ECO:0000256" key="5">
    <source>
        <dbReference type="ARBA" id="ARBA00022964"/>
    </source>
</evidence>
<accession>A0A432ZPI0</accession>
<dbReference type="InterPro" id="IPR032852">
    <property type="entry name" value="ALKBH2"/>
</dbReference>
<protein>
    <submittedName>
        <fullName evidence="11">Alpha-ketoglutarate-dependent dioxygenase AlkB</fullName>
    </submittedName>
</protein>
<keyword evidence="3" id="KW-0227">DNA damage</keyword>
<evidence type="ECO:0000256" key="2">
    <source>
        <dbReference type="ARBA" id="ARBA00022723"/>
    </source>
</evidence>
<comment type="caution">
    <text evidence="11">The sequence shown here is derived from an EMBL/GenBank/DDBJ whole genome shotgun (WGS) entry which is preliminary data.</text>
</comment>
<evidence type="ECO:0000256" key="8">
    <source>
        <dbReference type="ARBA" id="ARBA00023204"/>
    </source>
</evidence>
<comment type="cofactor">
    <cofactor evidence="1">
        <name>Fe(2+)</name>
        <dbReference type="ChEBI" id="CHEBI:29033"/>
    </cofactor>
</comment>
<feature type="binding site" evidence="9">
    <location>
        <begin position="75"/>
        <end position="77"/>
    </location>
    <ligand>
        <name>substrate</name>
    </ligand>
</feature>
<dbReference type="InterPro" id="IPR027450">
    <property type="entry name" value="AlkB-like"/>
</dbReference>
<feature type="binding site" evidence="9">
    <location>
        <position position="199"/>
    </location>
    <ligand>
        <name>2-oxoglutarate</name>
        <dbReference type="ChEBI" id="CHEBI:16810"/>
    </ligand>
</feature>